<evidence type="ECO:0000313" key="3">
    <source>
        <dbReference type="Proteomes" id="UP000466187"/>
    </source>
</evidence>
<protein>
    <submittedName>
        <fullName evidence="2">Uncharacterized protein</fullName>
    </submittedName>
</protein>
<dbReference type="EMBL" id="AP022608">
    <property type="protein sequence ID" value="BBZ16217.1"/>
    <property type="molecule type" value="Genomic_DNA"/>
</dbReference>
<accession>A0A7I7WH72</accession>
<feature type="region of interest" description="Disordered" evidence="1">
    <location>
        <begin position="63"/>
        <end position="109"/>
    </location>
</feature>
<reference evidence="2 3" key="1">
    <citation type="journal article" date="2019" name="Emerg. Microbes Infect.">
        <title>Comprehensive subspecies identification of 175 nontuberculous mycobacteria species based on 7547 genomic profiles.</title>
        <authorList>
            <person name="Matsumoto Y."/>
            <person name="Kinjo T."/>
            <person name="Motooka D."/>
            <person name="Nabeya D."/>
            <person name="Jung N."/>
            <person name="Uechi K."/>
            <person name="Horii T."/>
            <person name="Iida T."/>
            <person name="Fujita J."/>
            <person name="Nakamura S."/>
        </authorList>
    </citation>
    <scope>NUCLEOTIDE SEQUENCE [LARGE SCALE GENOMIC DNA]</scope>
    <source>
        <strain evidence="2 3">JCM 12688</strain>
    </source>
</reference>
<organism evidence="2 3">
    <name type="scientific">Mycolicibacterium gadium</name>
    <name type="common">Mycobacterium gadium</name>
    <dbReference type="NCBI Taxonomy" id="1794"/>
    <lineage>
        <taxon>Bacteria</taxon>
        <taxon>Bacillati</taxon>
        <taxon>Actinomycetota</taxon>
        <taxon>Actinomycetes</taxon>
        <taxon>Mycobacteriales</taxon>
        <taxon>Mycobacteriaceae</taxon>
        <taxon>Mycolicibacterium</taxon>
    </lineage>
</organism>
<dbReference type="RefSeq" id="WP_235689953.1">
    <property type="nucleotide sequence ID" value="NZ_AP022608.1"/>
</dbReference>
<feature type="compositionally biased region" description="Low complexity" evidence="1">
    <location>
        <begin position="63"/>
        <end position="89"/>
    </location>
</feature>
<dbReference type="AlphaFoldDB" id="A0A7I7WH72"/>
<evidence type="ECO:0000256" key="1">
    <source>
        <dbReference type="SAM" id="MobiDB-lite"/>
    </source>
</evidence>
<feature type="compositionally biased region" description="Polar residues" evidence="1">
    <location>
        <begin position="98"/>
        <end position="109"/>
    </location>
</feature>
<gene>
    <name evidence="2" type="ORF">MGAD_05520</name>
</gene>
<dbReference type="KEGG" id="mgad:MGAD_05520"/>
<proteinExistence type="predicted"/>
<name>A0A7I7WH72_MYCGU</name>
<evidence type="ECO:0000313" key="2">
    <source>
        <dbReference type="EMBL" id="BBZ16217.1"/>
    </source>
</evidence>
<dbReference type="Proteomes" id="UP000466187">
    <property type="component" value="Chromosome"/>
</dbReference>
<sequence length="109" mass="11004">MATTVDTPPTDPETAALDYLVRIGEAVPKATALAGVLRDLAGVLHVEGALSDLTAMADARVAAATRPARPTIPSPRSGSAPPRSVPGAGTAPIPTGSPRRSTAPQPCWT</sequence>